<dbReference type="InterPro" id="IPR020103">
    <property type="entry name" value="PsdUridine_synth_cat_dom_sf"/>
</dbReference>
<dbReference type="GO" id="GO:0000455">
    <property type="term" value="P:enzyme-directed rRNA pseudouridine synthesis"/>
    <property type="evidence" value="ECO:0007669"/>
    <property type="project" value="TreeGrafter"/>
</dbReference>
<dbReference type="InterPro" id="IPR006224">
    <property type="entry name" value="PsdUridine_synth_RluA-like_CS"/>
</dbReference>
<dbReference type="EMBL" id="JAKUML010000018">
    <property type="protein sequence ID" value="MCJ8147308.1"/>
    <property type="molecule type" value="Genomic_DNA"/>
</dbReference>
<feature type="domain" description="Pseudouridine synthase RsuA/RluA-like" evidence="1">
    <location>
        <begin position="105"/>
        <end position="253"/>
    </location>
</feature>
<dbReference type="Pfam" id="PF00849">
    <property type="entry name" value="PseudoU_synth_2"/>
    <property type="match status" value="1"/>
</dbReference>
<dbReference type="GO" id="GO:0003723">
    <property type="term" value="F:RNA binding"/>
    <property type="evidence" value="ECO:0007669"/>
    <property type="project" value="InterPro"/>
</dbReference>
<dbReference type="SUPFAM" id="SSF55120">
    <property type="entry name" value="Pseudouridine synthase"/>
    <property type="match status" value="1"/>
</dbReference>
<dbReference type="PANTHER" id="PTHR21600:SF84">
    <property type="entry name" value="PSEUDOURIDINE SYNTHASE RSUA_RLUA-LIKE DOMAIN-CONTAINING PROTEIN"/>
    <property type="match status" value="1"/>
</dbReference>
<dbReference type="Proteomes" id="UP001139701">
    <property type="component" value="Unassembled WGS sequence"/>
</dbReference>
<dbReference type="GO" id="GO:0009982">
    <property type="term" value="F:pseudouridine synthase activity"/>
    <property type="evidence" value="ECO:0007669"/>
    <property type="project" value="InterPro"/>
</dbReference>
<dbReference type="InterPro" id="IPR050188">
    <property type="entry name" value="RluA_PseudoU_synthase"/>
</dbReference>
<evidence type="ECO:0000259" key="1">
    <source>
        <dbReference type="Pfam" id="PF00849"/>
    </source>
</evidence>
<sequence length="307" mass="36006">MKSKSDHIKPPMRDGVSASQVFLPRLDKTNIHAQTIFYFLCQHFPHISTDEWAKRFDNQLVFNAQNQALTRDTPYQSEQHIYYYRELAQEVEVPFAHEILFENEHIVVVDKPHFLTVSPTGQYVKQTLLTRLKYETNNPELSPIHRLDRETAGLILFSKNPETRHLYQQLFADRHVEKIYHAIAPFNQHLQFPLEYKAHLAKGEPFYTMQIIEGKLENSCTMIDILEVQNDWAKYELKPVTGKQHQLRVHMNALGLPLKNDQFYPTVKHVDKAVFSQPLQLLAKSIEFIDPISHTEMRFESLQDLTL</sequence>
<name>A0A9X2B722_9GAMM</name>
<dbReference type="Gene3D" id="3.30.2350.10">
    <property type="entry name" value="Pseudouridine synthase"/>
    <property type="match status" value="1"/>
</dbReference>
<protein>
    <submittedName>
        <fullName evidence="2">Pseudouridine synthase</fullName>
    </submittedName>
</protein>
<evidence type="ECO:0000313" key="2">
    <source>
        <dbReference type="EMBL" id="MCJ8147308.1"/>
    </source>
</evidence>
<dbReference type="GO" id="GO:0140098">
    <property type="term" value="F:catalytic activity, acting on RNA"/>
    <property type="evidence" value="ECO:0007669"/>
    <property type="project" value="UniProtKB-ARBA"/>
</dbReference>
<reference evidence="2" key="1">
    <citation type="submission" date="2022-02" db="EMBL/GenBank/DDBJ databases">
        <title>Acinetobacter A3.8 sp. nov., isolated from Sediment (Zhairuo Island).</title>
        <authorList>
            <person name="Zheng K."/>
        </authorList>
    </citation>
    <scope>NUCLEOTIDE SEQUENCE</scope>
    <source>
        <strain evidence="2">A3.8</strain>
    </source>
</reference>
<organism evidence="2 3">
    <name type="scientific">Acinetobacter sedimenti</name>
    <dbReference type="NCBI Taxonomy" id="2919922"/>
    <lineage>
        <taxon>Bacteria</taxon>
        <taxon>Pseudomonadati</taxon>
        <taxon>Pseudomonadota</taxon>
        <taxon>Gammaproteobacteria</taxon>
        <taxon>Moraxellales</taxon>
        <taxon>Moraxellaceae</taxon>
        <taxon>Acinetobacter</taxon>
    </lineage>
</organism>
<keyword evidence="3" id="KW-1185">Reference proteome</keyword>
<dbReference type="PROSITE" id="PS01129">
    <property type="entry name" value="PSI_RLU"/>
    <property type="match status" value="1"/>
</dbReference>
<evidence type="ECO:0000313" key="3">
    <source>
        <dbReference type="Proteomes" id="UP001139701"/>
    </source>
</evidence>
<dbReference type="AlphaFoldDB" id="A0A9X2B722"/>
<dbReference type="RefSeq" id="WP_241573175.1">
    <property type="nucleotide sequence ID" value="NZ_JAKUML010000018.1"/>
</dbReference>
<accession>A0A9X2B722</accession>
<dbReference type="PANTHER" id="PTHR21600">
    <property type="entry name" value="MITOCHONDRIAL RNA PSEUDOURIDINE SYNTHASE"/>
    <property type="match status" value="1"/>
</dbReference>
<proteinExistence type="predicted"/>
<comment type="caution">
    <text evidence="2">The sequence shown here is derived from an EMBL/GenBank/DDBJ whole genome shotgun (WGS) entry which is preliminary data.</text>
</comment>
<dbReference type="InterPro" id="IPR006145">
    <property type="entry name" value="PsdUridine_synth_RsuA/RluA"/>
</dbReference>
<gene>
    <name evidence="2" type="ORF">MKI79_10460</name>
</gene>